<reference evidence="2" key="1">
    <citation type="submission" date="2019-08" db="EMBL/GenBank/DDBJ databases">
        <authorList>
            <person name="Kucharzyk K."/>
            <person name="Murdoch R.W."/>
            <person name="Higgins S."/>
            <person name="Loffler F."/>
        </authorList>
    </citation>
    <scope>NUCLEOTIDE SEQUENCE</scope>
</reference>
<protein>
    <recommendedName>
        <fullName evidence="1">Transposase IS4-like domain-containing protein</fullName>
    </recommendedName>
</protein>
<comment type="caution">
    <text evidence="2">The sequence shown here is derived from an EMBL/GenBank/DDBJ whole genome shotgun (WGS) entry which is preliminary data.</text>
</comment>
<dbReference type="PANTHER" id="PTHR33258">
    <property type="entry name" value="TRANSPOSASE INSL FOR INSERTION SEQUENCE ELEMENT IS186A-RELATED"/>
    <property type="match status" value="1"/>
</dbReference>
<sequence>MLLTNHFGFGATTIASIYKDRWEIELFFKALKQNLKVKTFIGTSENALRIQIWTALVSMLVIKWLHHLSQAPWSFSNMATMLRLNLFTYRDLRAWLNEPYETPPVIPKPEQLDLNMQ</sequence>
<accession>A0A645GD31</accession>
<dbReference type="GO" id="GO:0003677">
    <property type="term" value="F:DNA binding"/>
    <property type="evidence" value="ECO:0007669"/>
    <property type="project" value="InterPro"/>
</dbReference>
<evidence type="ECO:0000259" key="1">
    <source>
        <dbReference type="Pfam" id="PF01609"/>
    </source>
</evidence>
<evidence type="ECO:0000313" key="2">
    <source>
        <dbReference type="EMBL" id="MPN23980.1"/>
    </source>
</evidence>
<dbReference type="AlphaFoldDB" id="A0A645GD31"/>
<dbReference type="Gene3D" id="3.90.350.10">
    <property type="entry name" value="Transposase Inhibitor Protein From Tn5, Chain A, domain 1"/>
    <property type="match status" value="1"/>
</dbReference>
<organism evidence="2">
    <name type="scientific">bioreactor metagenome</name>
    <dbReference type="NCBI Taxonomy" id="1076179"/>
    <lineage>
        <taxon>unclassified sequences</taxon>
        <taxon>metagenomes</taxon>
        <taxon>ecological metagenomes</taxon>
    </lineage>
</organism>
<dbReference type="GO" id="GO:0006313">
    <property type="term" value="P:DNA transposition"/>
    <property type="evidence" value="ECO:0007669"/>
    <property type="project" value="InterPro"/>
</dbReference>
<dbReference type="GO" id="GO:0004803">
    <property type="term" value="F:transposase activity"/>
    <property type="evidence" value="ECO:0007669"/>
    <property type="project" value="InterPro"/>
</dbReference>
<gene>
    <name evidence="2" type="ORF">SDC9_171373</name>
</gene>
<dbReference type="InterPro" id="IPR012337">
    <property type="entry name" value="RNaseH-like_sf"/>
</dbReference>
<feature type="domain" description="Transposase IS4-like" evidence="1">
    <location>
        <begin position="3"/>
        <end position="58"/>
    </location>
</feature>
<proteinExistence type="predicted"/>
<dbReference type="Pfam" id="PF01609">
    <property type="entry name" value="DDE_Tnp_1"/>
    <property type="match status" value="1"/>
</dbReference>
<name>A0A645GD31_9ZZZZ</name>
<dbReference type="InterPro" id="IPR002559">
    <property type="entry name" value="Transposase_11"/>
</dbReference>
<dbReference type="EMBL" id="VSSQ01072643">
    <property type="protein sequence ID" value="MPN23980.1"/>
    <property type="molecule type" value="Genomic_DNA"/>
</dbReference>
<dbReference type="SUPFAM" id="SSF53098">
    <property type="entry name" value="Ribonuclease H-like"/>
    <property type="match status" value="1"/>
</dbReference>
<dbReference type="PANTHER" id="PTHR33258:SF1">
    <property type="entry name" value="TRANSPOSASE INSL FOR INSERTION SEQUENCE ELEMENT IS186A-RELATED"/>
    <property type="match status" value="1"/>
</dbReference>